<dbReference type="GO" id="GO:0003677">
    <property type="term" value="F:DNA binding"/>
    <property type="evidence" value="ECO:0007669"/>
    <property type="project" value="InterPro"/>
</dbReference>
<evidence type="ECO:0000313" key="9">
    <source>
        <dbReference type="Proteomes" id="UP000326759"/>
    </source>
</evidence>
<feature type="compositionally biased region" description="Low complexity" evidence="5">
    <location>
        <begin position="84"/>
        <end position="125"/>
    </location>
</feature>
<evidence type="ECO:0000256" key="1">
    <source>
        <dbReference type="ARBA" id="ARBA00022723"/>
    </source>
</evidence>
<dbReference type="PANTHER" id="PTHR10634:SF149">
    <property type="entry name" value="AN1-TYPE DOMAIN-CONTAINING PROTEIN-RELATED"/>
    <property type="match status" value="1"/>
</dbReference>
<proteinExistence type="predicted"/>
<evidence type="ECO:0000256" key="2">
    <source>
        <dbReference type="ARBA" id="ARBA00022771"/>
    </source>
</evidence>
<evidence type="ECO:0000256" key="5">
    <source>
        <dbReference type="SAM" id="MobiDB-lite"/>
    </source>
</evidence>
<feature type="compositionally biased region" description="Polar residues" evidence="5">
    <location>
        <begin position="126"/>
        <end position="167"/>
    </location>
</feature>
<dbReference type="PROSITE" id="PS51039">
    <property type="entry name" value="ZF_AN1"/>
    <property type="match status" value="1"/>
</dbReference>
<dbReference type="SUPFAM" id="SSF118310">
    <property type="entry name" value="AN1-like Zinc finger"/>
    <property type="match status" value="1"/>
</dbReference>
<dbReference type="Gene3D" id="1.20.5.4770">
    <property type="match status" value="1"/>
</dbReference>
<dbReference type="InterPro" id="IPR035896">
    <property type="entry name" value="AN1-like_Znf"/>
</dbReference>
<evidence type="ECO:0000259" key="7">
    <source>
        <dbReference type="PROSITE" id="PS51039"/>
    </source>
</evidence>
<dbReference type="AlphaFoldDB" id="A0A5N5TIL4"/>
<dbReference type="GO" id="GO:0008270">
    <property type="term" value="F:zinc ion binding"/>
    <property type="evidence" value="ECO:0007669"/>
    <property type="project" value="UniProtKB-KW"/>
</dbReference>
<feature type="domain" description="A20-type" evidence="6">
    <location>
        <begin position="48"/>
        <end position="82"/>
    </location>
</feature>
<organism evidence="8 9">
    <name type="scientific">Armadillidium nasatum</name>
    <dbReference type="NCBI Taxonomy" id="96803"/>
    <lineage>
        <taxon>Eukaryota</taxon>
        <taxon>Metazoa</taxon>
        <taxon>Ecdysozoa</taxon>
        <taxon>Arthropoda</taxon>
        <taxon>Crustacea</taxon>
        <taxon>Multicrustacea</taxon>
        <taxon>Malacostraca</taxon>
        <taxon>Eumalacostraca</taxon>
        <taxon>Peracarida</taxon>
        <taxon>Isopoda</taxon>
        <taxon>Oniscidea</taxon>
        <taxon>Crinocheta</taxon>
        <taxon>Armadillidiidae</taxon>
        <taxon>Armadillidium</taxon>
    </lineage>
</organism>
<dbReference type="Pfam" id="PF01754">
    <property type="entry name" value="zf-A20"/>
    <property type="match status" value="1"/>
</dbReference>
<dbReference type="InterPro" id="IPR002653">
    <property type="entry name" value="Znf_A20"/>
</dbReference>
<sequence>MKAHLYQSQWQPVLMNQVESEVTDVGKEETEAVYNTKVEMERESNQLEAGPILCRTGCGFFGSSNTDGLCSKCYKDALKKKQQPPTSSVTSPTPTPSSCGTTSSPTPASIVASPSIAPSVATSTAQPTVPSLSQGLSGSTENDSANNDTLASNSDAISNNDGDSSSPECDGAKKKKNKCQTCKKKVGLTVCNGINCSDFIAGFTCRCGGLYCSVHRYSNEHRCTFDYRELGAEEIRRNNPVVKGEKIQKI</sequence>
<evidence type="ECO:0000259" key="6">
    <source>
        <dbReference type="PROSITE" id="PS51036"/>
    </source>
</evidence>
<protein>
    <submittedName>
        <fullName evidence="8">AN1-type zinc finger protein 6</fullName>
    </submittedName>
</protein>
<reference evidence="8 9" key="1">
    <citation type="journal article" date="2019" name="PLoS Biol.">
        <title>Sex chromosomes control vertical transmission of feminizing Wolbachia symbionts in an isopod.</title>
        <authorList>
            <person name="Becking T."/>
            <person name="Chebbi M.A."/>
            <person name="Giraud I."/>
            <person name="Moumen B."/>
            <person name="Laverre T."/>
            <person name="Caubet Y."/>
            <person name="Peccoud J."/>
            <person name="Gilbert C."/>
            <person name="Cordaux R."/>
        </authorList>
    </citation>
    <scope>NUCLEOTIDE SEQUENCE [LARGE SCALE GENOMIC DNA]</scope>
    <source>
        <strain evidence="8">ANa2</strain>
        <tissue evidence="8">Whole body excluding digestive tract and cuticle</tissue>
    </source>
</reference>
<dbReference type="SMART" id="SM00259">
    <property type="entry name" value="ZnF_A20"/>
    <property type="match status" value="1"/>
</dbReference>
<evidence type="ECO:0000256" key="3">
    <source>
        <dbReference type="ARBA" id="ARBA00022833"/>
    </source>
</evidence>
<keyword evidence="3" id="KW-0862">Zinc</keyword>
<dbReference type="EMBL" id="SEYY01000989">
    <property type="protein sequence ID" value="KAB7506109.1"/>
    <property type="molecule type" value="Genomic_DNA"/>
</dbReference>
<dbReference type="PROSITE" id="PS51036">
    <property type="entry name" value="ZF_A20"/>
    <property type="match status" value="1"/>
</dbReference>
<dbReference type="Gene3D" id="4.10.1110.10">
    <property type="entry name" value="AN1-like Zinc finger"/>
    <property type="match status" value="1"/>
</dbReference>
<dbReference type="SMART" id="SM00154">
    <property type="entry name" value="ZnF_AN1"/>
    <property type="match status" value="1"/>
</dbReference>
<dbReference type="InterPro" id="IPR050652">
    <property type="entry name" value="AN1_A20_ZnFinger"/>
</dbReference>
<dbReference type="PANTHER" id="PTHR10634">
    <property type="entry name" value="AN1-TYPE ZINC FINGER PROTEIN"/>
    <property type="match status" value="1"/>
</dbReference>
<keyword evidence="1" id="KW-0479">Metal-binding</keyword>
<dbReference type="SUPFAM" id="SSF57716">
    <property type="entry name" value="Glucocorticoid receptor-like (DNA-binding domain)"/>
    <property type="match status" value="1"/>
</dbReference>
<evidence type="ECO:0000256" key="4">
    <source>
        <dbReference type="PROSITE-ProRule" id="PRU00449"/>
    </source>
</evidence>
<dbReference type="OrthoDB" id="428577at2759"/>
<name>A0A5N5TIL4_9CRUS</name>
<evidence type="ECO:0000313" key="8">
    <source>
        <dbReference type="EMBL" id="KAB7506109.1"/>
    </source>
</evidence>
<comment type="caution">
    <text evidence="8">The sequence shown here is derived from an EMBL/GenBank/DDBJ whole genome shotgun (WGS) entry which is preliminary data.</text>
</comment>
<feature type="domain" description="AN1-type" evidence="7">
    <location>
        <begin position="173"/>
        <end position="231"/>
    </location>
</feature>
<dbReference type="InterPro" id="IPR000058">
    <property type="entry name" value="Znf_AN1"/>
</dbReference>
<keyword evidence="9" id="KW-1185">Reference proteome</keyword>
<accession>A0A5N5TIL4</accession>
<dbReference type="Proteomes" id="UP000326759">
    <property type="component" value="Unassembled WGS sequence"/>
</dbReference>
<gene>
    <name evidence="8" type="primary">ZFAND6</name>
    <name evidence="8" type="ORF">Anas_02664</name>
</gene>
<keyword evidence="2 4" id="KW-0863">Zinc-finger</keyword>
<feature type="region of interest" description="Disordered" evidence="5">
    <location>
        <begin position="81"/>
        <end position="174"/>
    </location>
</feature>